<comment type="similarity">
    <text evidence="1">Belongs to the glycosyl hydrolase 25 family.</text>
</comment>
<evidence type="ECO:0000256" key="1">
    <source>
        <dbReference type="ARBA" id="ARBA00010646"/>
    </source>
</evidence>
<dbReference type="InterPro" id="IPR018077">
    <property type="entry name" value="Glyco_hydro_fam25_subgr"/>
</dbReference>
<dbReference type="Proteomes" id="UP000256388">
    <property type="component" value="Unassembled WGS sequence"/>
</dbReference>
<dbReference type="EMBL" id="QUMS01000005">
    <property type="protein sequence ID" value="REG05473.1"/>
    <property type="molecule type" value="Genomic_DNA"/>
</dbReference>
<dbReference type="GO" id="GO:0009253">
    <property type="term" value="P:peptidoglycan catabolic process"/>
    <property type="evidence" value="ECO:0007669"/>
    <property type="project" value="InterPro"/>
</dbReference>
<protein>
    <submittedName>
        <fullName evidence="4">Lysozyme</fullName>
    </submittedName>
</protein>
<comment type="caution">
    <text evidence="4">The sequence shown here is derived from an EMBL/GenBank/DDBJ whole genome shotgun (WGS) entry which is preliminary data.</text>
</comment>
<dbReference type="GO" id="GO:0016998">
    <property type="term" value="P:cell wall macromolecule catabolic process"/>
    <property type="evidence" value="ECO:0007669"/>
    <property type="project" value="InterPro"/>
</dbReference>
<reference evidence="4 5" key="1">
    <citation type="submission" date="2018-08" db="EMBL/GenBank/DDBJ databases">
        <title>Genomic Encyclopedia of Type Strains, Phase IV (KMG-IV): sequencing the most valuable type-strain genomes for metagenomic binning, comparative biology and taxonomic classification.</title>
        <authorList>
            <person name="Goeker M."/>
        </authorList>
    </citation>
    <scope>NUCLEOTIDE SEQUENCE [LARGE SCALE GENOMIC DNA]</scope>
    <source>
        <strain evidence="4 5">DSM 23923</strain>
    </source>
</reference>
<dbReference type="SMART" id="SM00641">
    <property type="entry name" value="Glyco_25"/>
    <property type="match status" value="1"/>
</dbReference>
<dbReference type="GO" id="GO:0003796">
    <property type="term" value="F:lysozyme activity"/>
    <property type="evidence" value="ECO:0007669"/>
    <property type="project" value="InterPro"/>
</dbReference>
<dbReference type="OrthoDB" id="9783374at2"/>
<dbReference type="GO" id="GO:0016052">
    <property type="term" value="P:carbohydrate catabolic process"/>
    <property type="evidence" value="ECO:0007669"/>
    <property type="project" value="TreeGrafter"/>
</dbReference>
<keyword evidence="3" id="KW-0326">Glycosidase</keyword>
<sequence>MVQGIDVSHWQDDKSTAQKMDFKKAAKKGAKFVFIKVSERGALDSDFEYNWQAAKDAGLLRGGYHFLRWDLSGLMQARIFSEILQDDPGELPPVADFEAPRSGSLYPSNALLLQFLEEVETKLGRKPILYTSPGYWDIHGRNKYTKQFDAKWAYYPLWVAHYVKEYVAGVSKPKDMEPWTSAGKSWTLWQYTANGDGLAYGAESKGIDLNWFNGDLEALYKFADVEKTPGTTNTGGSTSGTSGSVSLTSAQIAKLKTKVNAAIDEWAKTIK</sequence>
<dbReference type="AlphaFoldDB" id="A0A347ZWQ0"/>
<dbReference type="RefSeq" id="WP_116226133.1">
    <property type="nucleotide sequence ID" value="NZ_AP018437.1"/>
</dbReference>
<keyword evidence="5" id="KW-1185">Reference proteome</keyword>
<evidence type="ECO:0000313" key="4">
    <source>
        <dbReference type="EMBL" id="REG05473.1"/>
    </source>
</evidence>
<accession>A0A347ZWQ0</accession>
<evidence type="ECO:0000256" key="2">
    <source>
        <dbReference type="ARBA" id="ARBA00022801"/>
    </source>
</evidence>
<dbReference type="PROSITE" id="PS51904">
    <property type="entry name" value="GLYCOSYL_HYDROL_F25_2"/>
    <property type="match status" value="1"/>
</dbReference>
<dbReference type="PANTHER" id="PTHR34135">
    <property type="entry name" value="LYSOZYME"/>
    <property type="match status" value="1"/>
</dbReference>
<dbReference type="InterPro" id="IPR002053">
    <property type="entry name" value="Glyco_hydro_25"/>
</dbReference>
<proteinExistence type="inferred from homology"/>
<gene>
    <name evidence="4" type="ORF">DFR64_2876</name>
</gene>
<organism evidence="4 5">
    <name type="scientific">Pelolinea submarina</name>
    <dbReference type="NCBI Taxonomy" id="913107"/>
    <lineage>
        <taxon>Bacteria</taxon>
        <taxon>Bacillati</taxon>
        <taxon>Chloroflexota</taxon>
        <taxon>Anaerolineae</taxon>
        <taxon>Anaerolineales</taxon>
        <taxon>Anaerolineaceae</taxon>
        <taxon>Pelolinea</taxon>
    </lineage>
</organism>
<dbReference type="Gene3D" id="3.20.20.80">
    <property type="entry name" value="Glycosidases"/>
    <property type="match status" value="1"/>
</dbReference>
<evidence type="ECO:0000256" key="3">
    <source>
        <dbReference type="ARBA" id="ARBA00023295"/>
    </source>
</evidence>
<keyword evidence="2" id="KW-0378">Hydrolase</keyword>
<name>A0A347ZWQ0_9CHLR</name>
<evidence type="ECO:0000313" key="5">
    <source>
        <dbReference type="Proteomes" id="UP000256388"/>
    </source>
</evidence>
<dbReference type="InterPro" id="IPR017853">
    <property type="entry name" value="GH"/>
</dbReference>
<dbReference type="PANTHER" id="PTHR34135:SF2">
    <property type="entry name" value="LYSOZYME"/>
    <property type="match status" value="1"/>
</dbReference>
<dbReference type="SUPFAM" id="SSF51445">
    <property type="entry name" value="(Trans)glycosidases"/>
    <property type="match status" value="1"/>
</dbReference>
<dbReference type="Pfam" id="PF01183">
    <property type="entry name" value="Glyco_hydro_25"/>
    <property type="match status" value="1"/>
</dbReference>